<keyword evidence="1" id="KW-0812">Transmembrane</keyword>
<dbReference type="Pfam" id="PF04020">
    <property type="entry name" value="Phage_holin_4_2"/>
    <property type="match status" value="1"/>
</dbReference>
<feature type="transmembrane region" description="Helical" evidence="1">
    <location>
        <begin position="29"/>
        <end position="46"/>
    </location>
</feature>
<gene>
    <name evidence="2" type="ORF">AN964_05845</name>
</gene>
<dbReference type="InterPro" id="IPR007165">
    <property type="entry name" value="Phage_holin_4_2"/>
</dbReference>
<keyword evidence="3" id="KW-1185">Reference proteome</keyword>
<organism evidence="2 3">
    <name type="scientific">Heyndrickxia shackletonii</name>
    <dbReference type="NCBI Taxonomy" id="157838"/>
    <lineage>
        <taxon>Bacteria</taxon>
        <taxon>Bacillati</taxon>
        <taxon>Bacillota</taxon>
        <taxon>Bacilli</taxon>
        <taxon>Bacillales</taxon>
        <taxon>Bacillaceae</taxon>
        <taxon>Heyndrickxia</taxon>
    </lineage>
</organism>
<dbReference type="OrthoDB" id="7205479at2"/>
<accession>A0A0Q3TGF8</accession>
<feature type="transmembrane region" description="Helical" evidence="1">
    <location>
        <begin position="53"/>
        <end position="75"/>
    </location>
</feature>
<sequence>MRWLISIFINAILFVAIAGFFHSFEVSSFGAAIVASFILSILNVLVRPILIILTLPITILTLGIFLLVINAITLLITDKLMGDSFEIHSFGMAFLMAMIMSITNVILQNTILKKNSAK</sequence>
<proteinExistence type="predicted"/>
<comment type="caution">
    <text evidence="2">The sequence shown here is derived from an EMBL/GenBank/DDBJ whole genome shotgun (WGS) entry which is preliminary data.</text>
</comment>
<feature type="transmembrane region" description="Helical" evidence="1">
    <location>
        <begin position="7"/>
        <end position="23"/>
    </location>
</feature>
<reference evidence="2 3" key="1">
    <citation type="submission" date="2015-09" db="EMBL/GenBank/DDBJ databases">
        <title>Genome sequencing project for genomic taxonomy and phylogenomics of Bacillus-like bacteria.</title>
        <authorList>
            <person name="Liu B."/>
            <person name="Wang J."/>
            <person name="Zhu Y."/>
            <person name="Liu G."/>
            <person name="Chen Q."/>
            <person name="Chen Z."/>
            <person name="Lan J."/>
            <person name="Che J."/>
            <person name="Ge C."/>
            <person name="Shi H."/>
            <person name="Pan Z."/>
            <person name="Liu X."/>
        </authorList>
    </citation>
    <scope>NUCLEOTIDE SEQUENCE [LARGE SCALE GENOMIC DNA]</scope>
    <source>
        <strain evidence="2 3">LMG 18435</strain>
    </source>
</reference>
<dbReference type="PATRIC" id="fig|157838.3.peg.1300"/>
<dbReference type="AlphaFoldDB" id="A0A0Q3TGF8"/>
<dbReference type="PANTHER" id="PTHR37309">
    <property type="entry name" value="SLR0284 PROTEIN"/>
    <property type="match status" value="1"/>
</dbReference>
<dbReference type="EMBL" id="LJJC01000004">
    <property type="protein sequence ID" value="KQL53078.1"/>
    <property type="molecule type" value="Genomic_DNA"/>
</dbReference>
<keyword evidence="1" id="KW-0472">Membrane</keyword>
<keyword evidence="1" id="KW-1133">Transmembrane helix</keyword>
<dbReference type="RefSeq" id="WP_055738799.1">
    <property type="nucleotide sequence ID" value="NZ_JAAIWL010000061.1"/>
</dbReference>
<evidence type="ECO:0000313" key="3">
    <source>
        <dbReference type="Proteomes" id="UP000051888"/>
    </source>
</evidence>
<name>A0A0Q3TGF8_9BACI</name>
<evidence type="ECO:0000313" key="2">
    <source>
        <dbReference type="EMBL" id="KQL53078.1"/>
    </source>
</evidence>
<protein>
    <recommendedName>
        <fullName evidence="4">Phage holin family protein</fullName>
    </recommendedName>
</protein>
<evidence type="ECO:0000256" key="1">
    <source>
        <dbReference type="SAM" id="Phobius"/>
    </source>
</evidence>
<feature type="transmembrane region" description="Helical" evidence="1">
    <location>
        <begin position="87"/>
        <end position="107"/>
    </location>
</feature>
<dbReference type="PANTHER" id="PTHR37309:SF1">
    <property type="entry name" value="SLR0284 PROTEIN"/>
    <property type="match status" value="1"/>
</dbReference>
<evidence type="ECO:0008006" key="4">
    <source>
        <dbReference type="Google" id="ProtNLM"/>
    </source>
</evidence>
<dbReference type="STRING" id="157838.AN964_05845"/>
<dbReference type="Proteomes" id="UP000051888">
    <property type="component" value="Unassembled WGS sequence"/>
</dbReference>